<keyword evidence="2" id="KW-0812">Transmembrane</keyword>
<sequence length="110" mass="12392">MELHYLFYVLIIGCAGSITAFIKNGGRGVKILLKRTWDGCFSAYIVYEIAFFFAKDEHVSFAICGVGAWMGSEALIFVRDFVSSKAGRRYDGYDDYGGSFKHEEFGDDKQ</sequence>
<proteinExistence type="predicted"/>
<dbReference type="EMBL" id="NDYR01000009">
    <property type="protein sequence ID" value="OUT17904.1"/>
    <property type="molecule type" value="Genomic_DNA"/>
</dbReference>
<gene>
    <name evidence="3" type="ORF">B9N61_06055</name>
</gene>
<evidence type="ECO:0008006" key="5">
    <source>
        <dbReference type="Google" id="ProtNLM"/>
    </source>
</evidence>
<keyword evidence="2" id="KW-0472">Membrane</keyword>
<feature type="compositionally biased region" description="Basic and acidic residues" evidence="1">
    <location>
        <begin position="100"/>
        <end position="110"/>
    </location>
</feature>
<accession>A0A1Y5NEK6</accession>
<feature type="region of interest" description="Disordered" evidence="1">
    <location>
        <begin position="90"/>
        <end position="110"/>
    </location>
</feature>
<reference evidence="3 4" key="1">
    <citation type="submission" date="2017-04" db="EMBL/GenBank/DDBJ databases">
        <title>Complete genome of Campylobacter concisus ATCC 33237T and draft genomes for an additional eight well characterized C. concisus strains.</title>
        <authorList>
            <person name="Cornelius A.J."/>
            <person name="Miller W.G."/>
            <person name="Lastovica A.J."/>
            <person name="On S.L."/>
            <person name="French N.P."/>
            <person name="Vandenberg O."/>
            <person name="Biggs P.J."/>
        </authorList>
    </citation>
    <scope>NUCLEOTIDE SEQUENCE [LARGE SCALE GENOMIC DNA]</scope>
    <source>
        <strain evidence="3 4">Lasto205.94</strain>
    </source>
</reference>
<dbReference type="Proteomes" id="UP000196534">
    <property type="component" value="Unassembled WGS sequence"/>
</dbReference>
<dbReference type="AlphaFoldDB" id="A0A1Y5NEK6"/>
<protein>
    <recommendedName>
        <fullName evidence="5">Holin</fullName>
    </recommendedName>
</protein>
<dbReference type="RefSeq" id="WP_087586358.1">
    <property type="nucleotide sequence ID" value="NZ_CABMKP010000009.1"/>
</dbReference>
<comment type="caution">
    <text evidence="3">The sequence shown here is derived from an EMBL/GenBank/DDBJ whole genome shotgun (WGS) entry which is preliminary data.</text>
</comment>
<evidence type="ECO:0000256" key="2">
    <source>
        <dbReference type="SAM" id="Phobius"/>
    </source>
</evidence>
<name>A0A1Y5NEK6_9BACT</name>
<evidence type="ECO:0000313" key="4">
    <source>
        <dbReference type="Proteomes" id="UP000196534"/>
    </source>
</evidence>
<keyword evidence="2" id="KW-1133">Transmembrane helix</keyword>
<evidence type="ECO:0000313" key="3">
    <source>
        <dbReference type="EMBL" id="OUT17904.1"/>
    </source>
</evidence>
<evidence type="ECO:0000256" key="1">
    <source>
        <dbReference type="SAM" id="MobiDB-lite"/>
    </source>
</evidence>
<organism evidence="3 4">
    <name type="scientific">Campylobacter concisus</name>
    <dbReference type="NCBI Taxonomy" id="199"/>
    <lineage>
        <taxon>Bacteria</taxon>
        <taxon>Pseudomonadati</taxon>
        <taxon>Campylobacterota</taxon>
        <taxon>Epsilonproteobacteria</taxon>
        <taxon>Campylobacterales</taxon>
        <taxon>Campylobacteraceae</taxon>
        <taxon>Campylobacter</taxon>
    </lineage>
</organism>
<feature type="transmembrane region" description="Helical" evidence="2">
    <location>
        <begin position="6"/>
        <end position="24"/>
    </location>
</feature>
<feature type="transmembrane region" description="Helical" evidence="2">
    <location>
        <begin position="59"/>
        <end position="78"/>
    </location>
</feature>